<organism evidence="3 4">
    <name type="scientific">Babesia divergens</name>
    <dbReference type="NCBI Taxonomy" id="32595"/>
    <lineage>
        <taxon>Eukaryota</taxon>
        <taxon>Sar</taxon>
        <taxon>Alveolata</taxon>
        <taxon>Apicomplexa</taxon>
        <taxon>Aconoidasida</taxon>
        <taxon>Piroplasmida</taxon>
        <taxon>Babesiidae</taxon>
        <taxon>Babesia</taxon>
    </lineage>
</organism>
<accession>A0AAD9GAE6</accession>
<feature type="region of interest" description="Disordered" evidence="1">
    <location>
        <begin position="564"/>
        <end position="584"/>
    </location>
</feature>
<protein>
    <submittedName>
        <fullName evidence="3">Uncharacterized protein</fullName>
    </submittedName>
</protein>
<evidence type="ECO:0000256" key="2">
    <source>
        <dbReference type="SAM" id="SignalP"/>
    </source>
</evidence>
<sequence length="584" mass="68893">MPTTASVIARKLAPSLLLSILGLLCSLSTLVVGLNSSHGRCTNNQAHPGCVELAFLGIRDQYSGLRYSIARSNSHRYPLKVLYHRLSGHFSHDVASAHSGVTAQRFKLPDTLLYRNFELRAKPVIDEPTYPKSIIPKHTTVDYENLLRSHDPDQINYNTRLRDMPGIDFSAIDNVYGRIFDRRVLMKQLRYFLERDEFHSIKRLLSDNRFVLTKEDCWLLAHDVDHLLQVRLGYKEPTADNLEEALPFLVARYVLQHLIPQDRLTLCKYKWLNPKEMPEKVPDYTEDYEEPKGTPENPIRVEDTVAYRKIMGRLQGVQPYLRLKLMKELFLRMYRAKRNKLFECLWKYQKLKPPPKITRKNKTRNKVNVDRISPFLARPTRCTEEIVRQHTEHFAEAVNKGDLATACRLLKRYVRRIDWKNNLPLQEKFMSLFAEMHRCRKYHPEVLRKLRILYWSTVKFRKVLIKINEPMMVQEAGKTMKELYEEQLENWRKRTNAKNDELMRKRGVDMDKVRDFSNVYGFDWIPALYPEECEAGLKAQEERINKLRKKAAWVAEELQRRRARELGDDDEPVRTKGKTPTLWV</sequence>
<keyword evidence="2" id="KW-0732">Signal</keyword>
<evidence type="ECO:0000313" key="4">
    <source>
        <dbReference type="Proteomes" id="UP001195914"/>
    </source>
</evidence>
<dbReference type="AlphaFoldDB" id="A0AAD9GAE6"/>
<reference evidence="3" key="1">
    <citation type="journal article" date="2014" name="Nucleic Acids Res.">
        <title>The evolutionary dynamics of variant antigen genes in Babesia reveal a history of genomic innovation underlying host-parasite interaction.</title>
        <authorList>
            <person name="Jackson A.P."/>
            <person name="Otto T.D."/>
            <person name="Darby A."/>
            <person name="Ramaprasad A."/>
            <person name="Xia D."/>
            <person name="Echaide I.E."/>
            <person name="Farber M."/>
            <person name="Gahlot S."/>
            <person name="Gamble J."/>
            <person name="Gupta D."/>
            <person name="Gupta Y."/>
            <person name="Jackson L."/>
            <person name="Malandrin L."/>
            <person name="Malas T.B."/>
            <person name="Moussa E."/>
            <person name="Nair M."/>
            <person name="Reid A.J."/>
            <person name="Sanders M."/>
            <person name="Sharma J."/>
            <person name="Tracey A."/>
            <person name="Quail M.A."/>
            <person name="Weir W."/>
            <person name="Wastling J.M."/>
            <person name="Hall N."/>
            <person name="Willadsen P."/>
            <person name="Lingelbach K."/>
            <person name="Shiels B."/>
            <person name="Tait A."/>
            <person name="Berriman M."/>
            <person name="Allred D.R."/>
            <person name="Pain A."/>
        </authorList>
    </citation>
    <scope>NUCLEOTIDE SEQUENCE</scope>
    <source>
        <strain evidence="3">1802A</strain>
    </source>
</reference>
<comment type="caution">
    <text evidence="3">The sequence shown here is derived from an EMBL/GenBank/DDBJ whole genome shotgun (WGS) entry which is preliminary data.</text>
</comment>
<feature type="chain" id="PRO_5042092092" evidence="2">
    <location>
        <begin position="34"/>
        <end position="584"/>
    </location>
</feature>
<evidence type="ECO:0000256" key="1">
    <source>
        <dbReference type="SAM" id="MobiDB-lite"/>
    </source>
</evidence>
<dbReference type="EMBL" id="JAHBMH010000062">
    <property type="protein sequence ID" value="KAK1934756.1"/>
    <property type="molecule type" value="Genomic_DNA"/>
</dbReference>
<proteinExistence type="predicted"/>
<keyword evidence="4" id="KW-1185">Reference proteome</keyword>
<reference evidence="3" key="2">
    <citation type="submission" date="2021-05" db="EMBL/GenBank/DDBJ databases">
        <authorList>
            <person name="Pain A."/>
        </authorList>
    </citation>
    <scope>NUCLEOTIDE SEQUENCE</scope>
    <source>
        <strain evidence="3">1802A</strain>
    </source>
</reference>
<dbReference type="Proteomes" id="UP001195914">
    <property type="component" value="Unassembled WGS sequence"/>
</dbReference>
<feature type="signal peptide" evidence="2">
    <location>
        <begin position="1"/>
        <end position="33"/>
    </location>
</feature>
<evidence type="ECO:0000313" key="3">
    <source>
        <dbReference type="EMBL" id="KAK1934756.1"/>
    </source>
</evidence>
<gene>
    <name evidence="3" type="ORF">X943_000953</name>
</gene>
<name>A0AAD9GAE6_BABDI</name>